<feature type="domain" description="HTH marR-type" evidence="1">
    <location>
        <begin position="24"/>
        <end position="159"/>
    </location>
</feature>
<dbReference type="InterPro" id="IPR036388">
    <property type="entry name" value="WH-like_DNA-bd_sf"/>
</dbReference>
<dbReference type="OrthoDB" id="32523at2"/>
<organism evidence="2 3">
    <name type="scientific">Woeseia oceani</name>
    <dbReference type="NCBI Taxonomy" id="1548547"/>
    <lineage>
        <taxon>Bacteria</taxon>
        <taxon>Pseudomonadati</taxon>
        <taxon>Pseudomonadota</taxon>
        <taxon>Gammaproteobacteria</taxon>
        <taxon>Woeseiales</taxon>
        <taxon>Woeseiaceae</taxon>
        <taxon>Woeseia</taxon>
    </lineage>
</organism>
<dbReference type="RefSeq" id="WP_068617752.1">
    <property type="nucleotide sequence ID" value="NZ_CP016268.1"/>
</dbReference>
<evidence type="ECO:0000313" key="2">
    <source>
        <dbReference type="EMBL" id="ANO52439.1"/>
    </source>
</evidence>
<sequence length="163" mass="18548">MKKDMVDDLLQQWANERPGLDASALGVVVRIQLLGKLLGSRANLALKQHDLKHWEYDVLSVLRRQGEPFAMPATDIARAAQLTSGAMTTRIDGLEQRKLVRRKQSKNDGRSVIVKLSAKGRRLIDRAMQTRFDDALTVMQNFKPKEQHKLAEQLRSLLLDHQD</sequence>
<dbReference type="PROSITE" id="PS50995">
    <property type="entry name" value="HTH_MARR_2"/>
    <property type="match status" value="1"/>
</dbReference>
<dbReference type="Proteomes" id="UP000092695">
    <property type="component" value="Chromosome"/>
</dbReference>
<protein>
    <recommendedName>
        <fullName evidence="1">HTH marR-type domain-containing protein</fullName>
    </recommendedName>
</protein>
<dbReference type="GO" id="GO:0003700">
    <property type="term" value="F:DNA-binding transcription factor activity"/>
    <property type="evidence" value="ECO:0007669"/>
    <property type="project" value="InterPro"/>
</dbReference>
<evidence type="ECO:0000313" key="3">
    <source>
        <dbReference type="Proteomes" id="UP000092695"/>
    </source>
</evidence>
<name>A0A193LJ66_9GAMM</name>
<dbReference type="InterPro" id="IPR039422">
    <property type="entry name" value="MarR/SlyA-like"/>
</dbReference>
<dbReference type="SMART" id="SM00347">
    <property type="entry name" value="HTH_MARR"/>
    <property type="match status" value="1"/>
</dbReference>
<dbReference type="SUPFAM" id="SSF46785">
    <property type="entry name" value="Winged helix' DNA-binding domain"/>
    <property type="match status" value="1"/>
</dbReference>
<evidence type="ECO:0000259" key="1">
    <source>
        <dbReference type="PROSITE" id="PS50995"/>
    </source>
</evidence>
<keyword evidence="3" id="KW-1185">Reference proteome</keyword>
<dbReference type="EMBL" id="CP016268">
    <property type="protein sequence ID" value="ANO52439.1"/>
    <property type="molecule type" value="Genomic_DNA"/>
</dbReference>
<dbReference type="GO" id="GO:0006950">
    <property type="term" value="P:response to stress"/>
    <property type="evidence" value="ECO:0007669"/>
    <property type="project" value="TreeGrafter"/>
</dbReference>
<dbReference type="PANTHER" id="PTHR33164">
    <property type="entry name" value="TRANSCRIPTIONAL REGULATOR, MARR FAMILY"/>
    <property type="match status" value="1"/>
</dbReference>
<dbReference type="Pfam" id="PF12802">
    <property type="entry name" value="MarR_2"/>
    <property type="match status" value="1"/>
</dbReference>
<dbReference type="AlphaFoldDB" id="A0A193LJ66"/>
<dbReference type="InterPro" id="IPR000835">
    <property type="entry name" value="HTH_MarR-typ"/>
</dbReference>
<dbReference type="STRING" id="1548547.BA177_15720"/>
<reference evidence="2 3" key="1">
    <citation type="submission" date="2016-06" db="EMBL/GenBank/DDBJ databases">
        <title>Complete genome sequence of a deep-branching marine Gamma Proteobacterium Woeseia oceani type strain XK5.</title>
        <authorList>
            <person name="Mu D."/>
            <person name="Du Z."/>
        </authorList>
    </citation>
    <scope>NUCLEOTIDE SEQUENCE [LARGE SCALE GENOMIC DNA]</scope>
    <source>
        <strain evidence="2 3">XK5</strain>
    </source>
</reference>
<dbReference type="InterPro" id="IPR036390">
    <property type="entry name" value="WH_DNA-bd_sf"/>
</dbReference>
<gene>
    <name evidence="2" type="ORF">BA177_15720</name>
</gene>
<dbReference type="KEGG" id="woc:BA177_15720"/>
<proteinExistence type="predicted"/>
<dbReference type="Gene3D" id="1.10.10.10">
    <property type="entry name" value="Winged helix-like DNA-binding domain superfamily/Winged helix DNA-binding domain"/>
    <property type="match status" value="1"/>
</dbReference>
<accession>A0A193LJ66</accession>
<dbReference type="PANTHER" id="PTHR33164:SF104">
    <property type="entry name" value="TRANSCRIPTIONAL REGULATORY PROTEIN"/>
    <property type="match status" value="1"/>
</dbReference>